<dbReference type="Gene3D" id="1.25.10.10">
    <property type="entry name" value="Leucine-rich Repeat Variant"/>
    <property type="match status" value="1"/>
</dbReference>
<feature type="compositionally biased region" description="Acidic residues" evidence="7">
    <location>
        <begin position="587"/>
        <end position="608"/>
    </location>
</feature>
<feature type="region of interest" description="Disordered" evidence="7">
    <location>
        <begin position="159"/>
        <end position="198"/>
    </location>
</feature>
<feature type="region of interest" description="Disordered" evidence="7">
    <location>
        <begin position="577"/>
        <end position="611"/>
    </location>
</feature>
<reference evidence="9" key="1">
    <citation type="submission" date="2023-04" db="EMBL/GenBank/DDBJ databases">
        <title>Black Yeasts Isolated from many extreme environments.</title>
        <authorList>
            <person name="Coleine C."/>
            <person name="Stajich J.E."/>
            <person name="Selbmann L."/>
        </authorList>
    </citation>
    <scope>NUCLEOTIDE SEQUENCE</scope>
    <source>
        <strain evidence="9">CCFEE 5312</strain>
    </source>
</reference>
<comment type="similarity">
    <text evidence="2 6">Belongs to the SCC2/Nipped-B family.</text>
</comment>
<evidence type="ECO:0000256" key="2">
    <source>
        <dbReference type="ARBA" id="ARBA00009252"/>
    </source>
</evidence>
<dbReference type="GO" id="GO:0034087">
    <property type="term" value="P:establishment of mitotic sister chromatid cohesion"/>
    <property type="evidence" value="ECO:0007669"/>
    <property type="project" value="TreeGrafter"/>
</dbReference>
<evidence type="ECO:0000256" key="3">
    <source>
        <dbReference type="ARBA" id="ARBA00022737"/>
    </source>
</evidence>
<keyword evidence="4 6" id="KW-0539">Nucleus</keyword>
<dbReference type="SUPFAM" id="SSF48371">
    <property type="entry name" value="ARM repeat"/>
    <property type="match status" value="2"/>
</dbReference>
<dbReference type="GO" id="GO:0003682">
    <property type="term" value="F:chromatin binding"/>
    <property type="evidence" value="ECO:0007669"/>
    <property type="project" value="TreeGrafter"/>
</dbReference>
<evidence type="ECO:0000256" key="1">
    <source>
        <dbReference type="ARBA" id="ARBA00004123"/>
    </source>
</evidence>
<feature type="compositionally biased region" description="Basic residues" evidence="7">
    <location>
        <begin position="1765"/>
        <end position="1780"/>
    </location>
</feature>
<feature type="domain" description="Sister chromatid cohesion C-terminal" evidence="8">
    <location>
        <begin position="1386"/>
        <end position="1565"/>
    </location>
</feature>
<evidence type="ECO:0000256" key="7">
    <source>
        <dbReference type="SAM" id="MobiDB-lite"/>
    </source>
</evidence>
<gene>
    <name evidence="9" type="primary">SCC2</name>
    <name evidence="9" type="ORF">LTR09_008905</name>
</gene>
<dbReference type="GO" id="GO:0090694">
    <property type="term" value="C:Scc2-Scc4 cohesin loading complex"/>
    <property type="evidence" value="ECO:0007669"/>
    <property type="project" value="TreeGrafter"/>
</dbReference>
<keyword evidence="3 6" id="KW-0677">Repeat</keyword>
<dbReference type="CDD" id="cd23958">
    <property type="entry name" value="SCC2"/>
    <property type="match status" value="1"/>
</dbReference>
<dbReference type="GO" id="GO:0140588">
    <property type="term" value="P:chromatin looping"/>
    <property type="evidence" value="ECO:0007669"/>
    <property type="project" value="InterPro"/>
</dbReference>
<dbReference type="GO" id="GO:0010468">
    <property type="term" value="P:regulation of gene expression"/>
    <property type="evidence" value="ECO:0007669"/>
    <property type="project" value="InterPro"/>
</dbReference>
<evidence type="ECO:0000256" key="5">
    <source>
        <dbReference type="ARBA" id="ARBA00023306"/>
    </source>
</evidence>
<feature type="region of interest" description="Disordered" evidence="7">
    <location>
        <begin position="1"/>
        <end position="25"/>
    </location>
</feature>
<feature type="compositionally biased region" description="Polar residues" evidence="7">
    <location>
        <begin position="1665"/>
        <end position="1675"/>
    </location>
</feature>
<evidence type="ECO:0000313" key="10">
    <source>
        <dbReference type="Proteomes" id="UP001271007"/>
    </source>
</evidence>
<dbReference type="Proteomes" id="UP001271007">
    <property type="component" value="Unassembled WGS sequence"/>
</dbReference>
<evidence type="ECO:0000256" key="6">
    <source>
        <dbReference type="RuleBase" id="RU364107"/>
    </source>
</evidence>
<name>A0AAJ0DGE0_9PEZI</name>
<sequence length="1794" mass="196601">MDGSWQPNGHPGPSNGLAPNASTRPRMPTVEQALPYTPLSSIIPFSPAIIPPPLALPTNAPSLFADNTEAEIGRNLLYQLSAGASNAETASQRYQQSLNDVQKLLDPNTLTKYQFKSRGPAQPVNGAKPALKLSTTKLSSFAKMVFDKADIPFRYLTPESPVPKDLPQPDETALSTLPAQQTNGSGYTTGPSSQQRKVKAVVVSNSLTPAERAQFQYVPGSDDTSSGAQGSSASRVISASQKQKGDVAEQNLHNLLLEIFQAQDDLQPDTSGAVSTSAAEIFNVHDMGDESMPVLQTHIQSKLESLVHKAATSGRLGNIEVEHLSLVQRLCEPPVTSLESASLSAGEDWSEQDIEEWLSKLRAAEGGLSALRTITLIMAGLPQTKELQSEDYLRIMLDGLRGVVEGFLMAVVQEPASVRERMRGEKEAPPANPKFTILSDNRKEVVTILNAATKGVRLLGDLLVKTELDETAISSVETLCKTLIFAENATTERDSAIGIQNFESLRRSAMDVLAKIFTKYTEQRRWIFDEILVSLEKLPATKQSARQYRLPDAKPIQLVSALLMRLIQTSATKSSEALKLRSRAHDDEADEEEDEESEEESEEEDSDDDNIKVAAKKKSGGNNSLVDITKPLHDAAQSNAQYVVHVLIQRALSTSKSSEEPYRKLLDIFTADFLSCLGTPDWPAAELLLRALTMRMIGIIEKEISPAPSRTFALELLGNMGSGILELQIAARNAAGAIDTNDSPAARPLRDMVAQLETGGLDARSVLSFNGPHRIVIEYIDERNTNDDAQLKTARGYHLMQWAYLAAHRREGSTDSDASDSPRSSKDLDFKLKKMLTDSHWLDANGGLNNLTTAVGKLAAMVITLNSPFCKAFNKMFTILLSAMSGEHSASTVRSRALKSVVTLLEKDATLLERNAYILNHILRCAGDSSPLVRDSALGLIEKCVSLRPALGSTVCKTIILRTNDGAISVRKRAMKMLKDLYIHNNSTAIRSAISNAIIARIEDTEESVVEIARTTIEEIWFHPLYKMKLEGEGAVKAKLAFKTHAALFIETVERNDDVLKVLEALLTRLLGKSKFAEANARVCRTLVDVLFDGTIDNNEIPGSPPQSGILRSLTIFARASPDLFTPTQLERLEPYTQNLDSNDDLDVYRSVVIILRYVLPHKSIMNREVLEKMQQTLLKSVTRLQKAELSEAVPCLWTISNLINGTQRIATLMLSLLVQVAGLRDEQFAGDDPNGKKLIRLVKIAGEFGNACNLDSFLPEFKKKLDWYKGNSVADLMVEALCSFTSPKRQLVIRVVALEAVCLVAQARPKLFLRKDVEHAFEEVFKERQPTLLEVLLRGLEAFFIAQETPEVTEDGMELGTGIASGTDRLTKTYVATDQDGASIAMAQRFISQIINIAVSSCDEPAFVAARLVVSINKQGLVHPQESARAFVALETCPNKAVASDVFKEHKLQGAKHENLYEREYMRAVQWTFNYQQQVIGDSTGFSGQPPTAKMQLTWEVLKAGKAAMRKKFLISMAQKLDFDPANAAVAQHFLFARFCLENLAFFEYDRVEDLLPLLAALDKLFHGTGSSLAQAIESEVLKMGVEGLVAPNSQPNGTSDSMQTDTAPTSAIADVDPKRLHQLAIASQILTLVFETRAFLSRIWNMQRHLIKTKQQKDKDTNKAPNRSTNAPQLTDAFLKRVADICAPFSDEDGCRAMCSAFAELHSVDNDVKVGSGDEADDAELANGYDTPSEHSKKSPSLPPASGGGRGRKRKASSAGATPRKRGRPSLGGKRKSGSSKVIDDDDEGGWD</sequence>
<keyword evidence="5 6" id="KW-0131">Cell cycle</keyword>
<feature type="region of interest" description="Disordered" evidence="7">
    <location>
        <begin position="216"/>
        <end position="241"/>
    </location>
</feature>
<protein>
    <recommendedName>
        <fullName evidence="6">Sister chromatid cohesion protein</fullName>
    </recommendedName>
</protein>
<dbReference type="PANTHER" id="PTHR21704">
    <property type="entry name" value="NIPPED-B-LIKE PROTEIN DELANGIN SCC2-RELATED"/>
    <property type="match status" value="1"/>
</dbReference>
<evidence type="ECO:0000259" key="8">
    <source>
        <dbReference type="Pfam" id="PF12830"/>
    </source>
</evidence>
<comment type="caution">
    <text evidence="9">The sequence shown here is derived from an EMBL/GenBank/DDBJ whole genome shotgun (WGS) entry which is preliminary data.</text>
</comment>
<comment type="subcellular location">
    <subcellularLocation>
        <location evidence="1 6">Nucleus</location>
    </subcellularLocation>
</comment>
<dbReference type="InterPro" id="IPR016024">
    <property type="entry name" value="ARM-type_fold"/>
</dbReference>
<dbReference type="InterPro" id="IPR024986">
    <property type="entry name" value="Nipped-B_C"/>
</dbReference>
<feature type="compositionally biased region" description="Basic and acidic residues" evidence="7">
    <location>
        <begin position="577"/>
        <end position="586"/>
    </location>
</feature>
<feature type="compositionally biased region" description="Polar residues" evidence="7">
    <location>
        <begin position="173"/>
        <end position="195"/>
    </location>
</feature>
<dbReference type="EMBL" id="JAWDJX010000037">
    <property type="protein sequence ID" value="KAK3049729.1"/>
    <property type="molecule type" value="Genomic_DNA"/>
</dbReference>
<evidence type="ECO:0000313" key="9">
    <source>
        <dbReference type="EMBL" id="KAK3049729.1"/>
    </source>
</evidence>
<feature type="region of interest" description="Disordered" evidence="7">
    <location>
        <begin position="1655"/>
        <end position="1675"/>
    </location>
</feature>
<dbReference type="PANTHER" id="PTHR21704:SF18">
    <property type="entry name" value="NIPPED-B-LIKE PROTEIN"/>
    <property type="match status" value="1"/>
</dbReference>
<evidence type="ECO:0000256" key="4">
    <source>
        <dbReference type="ARBA" id="ARBA00023242"/>
    </source>
</evidence>
<dbReference type="GO" id="GO:1990414">
    <property type="term" value="P:replication-born double-strand break repair via sister chromatid exchange"/>
    <property type="evidence" value="ECO:0007669"/>
    <property type="project" value="TreeGrafter"/>
</dbReference>
<organism evidence="9 10">
    <name type="scientific">Extremus antarcticus</name>
    <dbReference type="NCBI Taxonomy" id="702011"/>
    <lineage>
        <taxon>Eukaryota</taxon>
        <taxon>Fungi</taxon>
        <taxon>Dikarya</taxon>
        <taxon>Ascomycota</taxon>
        <taxon>Pezizomycotina</taxon>
        <taxon>Dothideomycetes</taxon>
        <taxon>Dothideomycetidae</taxon>
        <taxon>Mycosphaerellales</taxon>
        <taxon>Extremaceae</taxon>
        <taxon>Extremus</taxon>
    </lineage>
</organism>
<keyword evidence="10" id="KW-1185">Reference proteome</keyword>
<dbReference type="Pfam" id="PF12765">
    <property type="entry name" value="Cohesin_HEAT"/>
    <property type="match status" value="1"/>
</dbReference>
<dbReference type="GO" id="GO:0071169">
    <property type="term" value="P:establishment of protein localization to chromatin"/>
    <property type="evidence" value="ECO:0007669"/>
    <property type="project" value="TreeGrafter"/>
</dbReference>
<accession>A0AAJ0DGE0</accession>
<proteinExistence type="inferred from homology"/>
<dbReference type="InterPro" id="IPR033031">
    <property type="entry name" value="Scc2/Nipped-B"/>
</dbReference>
<dbReference type="InterPro" id="IPR026003">
    <property type="entry name" value="Cohesin_HEAT"/>
</dbReference>
<dbReference type="Pfam" id="PF12830">
    <property type="entry name" value="Nipped-B_C"/>
    <property type="match status" value="1"/>
</dbReference>
<feature type="region of interest" description="Disordered" evidence="7">
    <location>
        <begin position="1715"/>
        <end position="1794"/>
    </location>
</feature>
<feature type="compositionally biased region" description="Polar residues" evidence="7">
    <location>
        <begin position="222"/>
        <end position="241"/>
    </location>
</feature>
<dbReference type="InterPro" id="IPR011989">
    <property type="entry name" value="ARM-like"/>
</dbReference>
<dbReference type="GO" id="GO:0061775">
    <property type="term" value="F:cohesin loader activity"/>
    <property type="evidence" value="ECO:0007669"/>
    <property type="project" value="InterPro"/>
</dbReference>